<dbReference type="PANTHER" id="PTHR30146:SF109">
    <property type="entry name" value="HTH-TYPE TRANSCRIPTIONAL REGULATOR GALS"/>
    <property type="match status" value="1"/>
</dbReference>
<keyword evidence="2" id="KW-1185">Reference proteome</keyword>
<dbReference type="InterPro" id="IPR000843">
    <property type="entry name" value="HTH_LacI"/>
</dbReference>
<sequence>MATIYDVAKESGFSLSTISNVLNDGPRPVRPETRARILETMRRLDYHPSAVARGLARRRTNNLGILFGVVESAAIVINAYSAAILQGVLTTAAERGYNITHLTTPWRGKEYSLSQFRDGRTDGVLVVAPPTDSDLIPALASLKLPLVAVSWPPERTRVPLVEVDDVHGAQMIMDHLLGLGHRRIGHLMGHGNLLSAVVRRETYDRRLAEADIFPNPEYVLPGMYSTKSGYENGRRLLSLPEPPTAIFAGNDEIAFGVIEAARDMGVAIPGQLSIAGVDDRPLAAYMTPPLTTVRQPFVQMGAEAARLLIQRVEGDDIPATTYLFQPELIVRGSTAPPVK</sequence>
<proteinExistence type="predicted"/>
<dbReference type="Pfam" id="PF00356">
    <property type="entry name" value="LacI"/>
    <property type="match status" value="1"/>
</dbReference>
<dbReference type="InterPro" id="IPR046335">
    <property type="entry name" value="LacI/GalR-like_sensor"/>
</dbReference>
<name>A0A402D6Y9_9BACT</name>
<evidence type="ECO:0000313" key="1">
    <source>
        <dbReference type="EMBL" id="BDI29319.1"/>
    </source>
</evidence>
<dbReference type="PANTHER" id="PTHR30146">
    <property type="entry name" value="LACI-RELATED TRANSCRIPTIONAL REPRESSOR"/>
    <property type="match status" value="1"/>
</dbReference>
<dbReference type="SUPFAM" id="SSF47413">
    <property type="entry name" value="lambda repressor-like DNA-binding domains"/>
    <property type="match status" value="1"/>
</dbReference>
<dbReference type="Proteomes" id="UP000287394">
    <property type="component" value="Chromosome"/>
</dbReference>
<dbReference type="InterPro" id="IPR010982">
    <property type="entry name" value="Lambda_DNA-bd_dom_sf"/>
</dbReference>
<reference evidence="1 2" key="1">
    <citation type="journal article" date="2019" name="Int. J. Syst. Evol. Microbiol.">
        <title>Capsulimonas corticalis gen. nov., sp. nov., an aerobic capsulated bacterium, of a novel bacterial order, Capsulimonadales ord. nov., of the class Armatimonadia of the phylum Armatimonadetes.</title>
        <authorList>
            <person name="Li J."/>
            <person name="Kudo C."/>
            <person name="Tonouchi A."/>
        </authorList>
    </citation>
    <scope>NUCLEOTIDE SEQUENCE [LARGE SCALE GENOMIC DNA]</scope>
    <source>
        <strain evidence="1 2">AX-7</strain>
    </source>
</reference>
<dbReference type="GO" id="GO:0000976">
    <property type="term" value="F:transcription cis-regulatory region binding"/>
    <property type="evidence" value="ECO:0007669"/>
    <property type="project" value="TreeGrafter"/>
</dbReference>
<gene>
    <name evidence="1" type="ORF">CCAX7_13700</name>
</gene>
<dbReference type="RefSeq" id="WP_119325222.1">
    <property type="nucleotide sequence ID" value="NZ_AP025739.1"/>
</dbReference>
<dbReference type="InterPro" id="IPR028082">
    <property type="entry name" value="Peripla_BP_I"/>
</dbReference>
<dbReference type="SUPFAM" id="SSF53822">
    <property type="entry name" value="Periplasmic binding protein-like I"/>
    <property type="match status" value="1"/>
</dbReference>
<dbReference type="PROSITE" id="PS50932">
    <property type="entry name" value="HTH_LACI_2"/>
    <property type="match status" value="1"/>
</dbReference>
<dbReference type="CDD" id="cd06267">
    <property type="entry name" value="PBP1_LacI_sugar_binding-like"/>
    <property type="match status" value="1"/>
</dbReference>
<dbReference type="EMBL" id="AP025739">
    <property type="protein sequence ID" value="BDI29319.1"/>
    <property type="molecule type" value="Genomic_DNA"/>
</dbReference>
<accession>A0A402D6Y9</accession>
<dbReference type="FunCoup" id="A0A402D6Y9">
    <property type="interactions" value="93"/>
</dbReference>
<dbReference type="AlphaFoldDB" id="A0A402D6Y9"/>
<evidence type="ECO:0000313" key="2">
    <source>
        <dbReference type="Proteomes" id="UP000287394"/>
    </source>
</evidence>
<dbReference type="SMART" id="SM00354">
    <property type="entry name" value="HTH_LACI"/>
    <property type="match status" value="1"/>
</dbReference>
<dbReference type="KEGG" id="ccot:CCAX7_13700"/>
<dbReference type="Gene3D" id="1.10.260.40">
    <property type="entry name" value="lambda repressor-like DNA-binding domains"/>
    <property type="match status" value="1"/>
</dbReference>
<organism evidence="1 2">
    <name type="scientific">Capsulimonas corticalis</name>
    <dbReference type="NCBI Taxonomy" id="2219043"/>
    <lineage>
        <taxon>Bacteria</taxon>
        <taxon>Bacillati</taxon>
        <taxon>Armatimonadota</taxon>
        <taxon>Armatimonadia</taxon>
        <taxon>Capsulimonadales</taxon>
        <taxon>Capsulimonadaceae</taxon>
        <taxon>Capsulimonas</taxon>
    </lineage>
</organism>
<dbReference type="Gene3D" id="3.40.50.2300">
    <property type="match status" value="2"/>
</dbReference>
<protein>
    <submittedName>
        <fullName evidence="1">LacI family transcriptional regulator</fullName>
    </submittedName>
</protein>
<dbReference type="Pfam" id="PF13377">
    <property type="entry name" value="Peripla_BP_3"/>
    <property type="match status" value="1"/>
</dbReference>
<dbReference type="CDD" id="cd01392">
    <property type="entry name" value="HTH_LacI"/>
    <property type="match status" value="1"/>
</dbReference>
<dbReference type="GO" id="GO:0003700">
    <property type="term" value="F:DNA-binding transcription factor activity"/>
    <property type="evidence" value="ECO:0007669"/>
    <property type="project" value="TreeGrafter"/>
</dbReference>
<dbReference type="OrthoDB" id="5718990at2"/>